<proteinExistence type="predicted"/>
<dbReference type="Proteomes" id="UP000184499">
    <property type="component" value="Unassembled WGS sequence"/>
</dbReference>
<protein>
    <submittedName>
        <fullName evidence="1">Uncharacterized protein</fullName>
    </submittedName>
</protein>
<evidence type="ECO:0000313" key="1">
    <source>
        <dbReference type="EMBL" id="OJJ70390.1"/>
    </source>
</evidence>
<name>A0A1L9UFF6_ASPBC</name>
<evidence type="ECO:0000313" key="2">
    <source>
        <dbReference type="Proteomes" id="UP000184499"/>
    </source>
</evidence>
<organism evidence="1 2">
    <name type="scientific">Aspergillus brasiliensis (strain CBS 101740 / IMI 381727 / IBT 21946)</name>
    <dbReference type="NCBI Taxonomy" id="767769"/>
    <lineage>
        <taxon>Eukaryota</taxon>
        <taxon>Fungi</taxon>
        <taxon>Dikarya</taxon>
        <taxon>Ascomycota</taxon>
        <taxon>Pezizomycotina</taxon>
        <taxon>Eurotiomycetes</taxon>
        <taxon>Eurotiomycetidae</taxon>
        <taxon>Eurotiales</taxon>
        <taxon>Aspergillaceae</taxon>
        <taxon>Aspergillus</taxon>
        <taxon>Aspergillus subgen. Circumdati</taxon>
    </lineage>
</organism>
<accession>A0A1L9UFF6</accession>
<reference evidence="2" key="1">
    <citation type="journal article" date="2017" name="Genome Biol.">
        <title>Comparative genomics reveals high biological diversity and specific adaptations in the industrially and medically important fungal genus Aspergillus.</title>
        <authorList>
            <person name="de Vries R.P."/>
            <person name="Riley R."/>
            <person name="Wiebenga A."/>
            <person name="Aguilar-Osorio G."/>
            <person name="Amillis S."/>
            <person name="Uchima C.A."/>
            <person name="Anderluh G."/>
            <person name="Asadollahi M."/>
            <person name="Askin M."/>
            <person name="Barry K."/>
            <person name="Battaglia E."/>
            <person name="Bayram O."/>
            <person name="Benocci T."/>
            <person name="Braus-Stromeyer S.A."/>
            <person name="Caldana C."/>
            <person name="Canovas D."/>
            <person name="Cerqueira G.C."/>
            <person name="Chen F."/>
            <person name="Chen W."/>
            <person name="Choi C."/>
            <person name="Clum A."/>
            <person name="Dos Santos R.A."/>
            <person name="Damasio A.R."/>
            <person name="Diallinas G."/>
            <person name="Emri T."/>
            <person name="Fekete E."/>
            <person name="Flipphi M."/>
            <person name="Freyberg S."/>
            <person name="Gallo A."/>
            <person name="Gournas C."/>
            <person name="Habgood R."/>
            <person name="Hainaut M."/>
            <person name="Harispe M.L."/>
            <person name="Henrissat B."/>
            <person name="Hilden K.S."/>
            <person name="Hope R."/>
            <person name="Hossain A."/>
            <person name="Karabika E."/>
            <person name="Karaffa L."/>
            <person name="Karanyi Z."/>
            <person name="Krasevec N."/>
            <person name="Kuo A."/>
            <person name="Kusch H."/>
            <person name="LaButti K."/>
            <person name="Lagendijk E.L."/>
            <person name="Lapidus A."/>
            <person name="Levasseur A."/>
            <person name="Lindquist E."/>
            <person name="Lipzen A."/>
            <person name="Logrieco A.F."/>
            <person name="MacCabe A."/>
            <person name="Maekelae M.R."/>
            <person name="Malavazi I."/>
            <person name="Melin P."/>
            <person name="Meyer V."/>
            <person name="Mielnichuk N."/>
            <person name="Miskei M."/>
            <person name="Molnar A.P."/>
            <person name="Mule G."/>
            <person name="Ngan C.Y."/>
            <person name="Orejas M."/>
            <person name="Orosz E."/>
            <person name="Ouedraogo J.P."/>
            <person name="Overkamp K.M."/>
            <person name="Park H.-S."/>
            <person name="Perrone G."/>
            <person name="Piumi F."/>
            <person name="Punt P.J."/>
            <person name="Ram A.F."/>
            <person name="Ramon A."/>
            <person name="Rauscher S."/>
            <person name="Record E."/>
            <person name="Riano-Pachon D.M."/>
            <person name="Robert V."/>
            <person name="Roehrig J."/>
            <person name="Ruller R."/>
            <person name="Salamov A."/>
            <person name="Salih N.S."/>
            <person name="Samson R.A."/>
            <person name="Sandor E."/>
            <person name="Sanguinetti M."/>
            <person name="Schuetze T."/>
            <person name="Sepcic K."/>
            <person name="Shelest E."/>
            <person name="Sherlock G."/>
            <person name="Sophianopoulou V."/>
            <person name="Squina F.M."/>
            <person name="Sun H."/>
            <person name="Susca A."/>
            <person name="Todd R.B."/>
            <person name="Tsang A."/>
            <person name="Unkles S.E."/>
            <person name="van de Wiele N."/>
            <person name="van Rossen-Uffink D."/>
            <person name="Oliveira J.V."/>
            <person name="Vesth T.C."/>
            <person name="Visser J."/>
            <person name="Yu J.-H."/>
            <person name="Zhou M."/>
            <person name="Andersen M.R."/>
            <person name="Archer D.B."/>
            <person name="Baker S.E."/>
            <person name="Benoit I."/>
            <person name="Brakhage A.A."/>
            <person name="Braus G.H."/>
            <person name="Fischer R."/>
            <person name="Frisvad J.C."/>
            <person name="Goldman G.H."/>
            <person name="Houbraken J."/>
            <person name="Oakley B."/>
            <person name="Pocsi I."/>
            <person name="Scazzocchio C."/>
            <person name="Seiboth B."/>
            <person name="vanKuyk P.A."/>
            <person name="Wortman J."/>
            <person name="Dyer P.S."/>
            <person name="Grigoriev I.V."/>
        </authorList>
    </citation>
    <scope>NUCLEOTIDE SEQUENCE [LARGE SCALE GENOMIC DNA]</scope>
    <source>
        <strain evidence="2">CBS 101740 / IMI 381727 / IBT 21946</strain>
    </source>
</reference>
<dbReference type="RefSeq" id="XP_067477638.1">
    <property type="nucleotide sequence ID" value="XM_067628345.1"/>
</dbReference>
<sequence length="112" mass="12772">MIKNVAWNMEAKLFATFEIHSVTSIHMIAFTSRNRLPNQSLPHQLVLLRFQCSFRVCLMALTANLNFLVYKSSAIQTQKGAVMNCSQIMQMLLFNVATVARNGVSSNFRFLR</sequence>
<keyword evidence="2" id="KW-1185">Reference proteome</keyword>
<gene>
    <name evidence="1" type="ORF">ASPBRDRAFT_619397</name>
</gene>
<dbReference type="EMBL" id="KV878686">
    <property type="protein sequence ID" value="OJJ70390.1"/>
    <property type="molecule type" value="Genomic_DNA"/>
</dbReference>
<dbReference type="AlphaFoldDB" id="A0A1L9UFF6"/>
<dbReference type="GeneID" id="93580833"/>
<dbReference type="VEuPathDB" id="FungiDB:ASPBRDRAFT_619397"/>